<sequence length="257" mass="27393">MTAPTRTRRQAGAEPRRRPRRSDVPAEEGLGTPVPAKRRRRPQQQPRQQPQRSTAAERAYARRAQRAEGLKARPEPQRRTTRLKLRMPRSRATFVMLVMVLLGAGVVTTLLLSTQAIADSYRLEQLRENNATLAERVEQLQQDVSGAESPSSLAERAKALGMVPAGDPAHLVQNPDGSVTVVGQPKKAEGAPVQQAPAAPVVQPGTPAGGRPIEGDVPQGDSQVAPPADPQAPPPDPQAPPADPQNAAPGQQTTGGQ</sequence>
<dbReference type="Proteomes" id="UP001229651">
    <property type="component" value="Unassembled WGS sequence"/>
</dbReference>
<protein>
    <submittedName>
        <fullName evidence="3">Cell division protein FtsB</fullName>
    </submittedName>
</protein>
<keyword evidence="2" id="KW-1133">Transmembrane helix</keyword>
<evidence type="ECO:0000256" key="2">
    <source>
        <dbReference type="SAM" id="Phobius"/>
    </source>
</evidence>
<feature type="compositionally biased region" description="Low complexity" evidence="1">
    <location>
        <begin position="190"/>
        <end position="210"/>
    </location>
</feature>
<keyword evidence="4" id="KW-1185">Reference proteome</keyword>
<feature type="region of interest" description="Disordered" evidence="1">
    <location>
        <begin position="173"/>
        <end position="257"/>
    </location>
</feature>
<proteinExistence type="predicted"/>
<keyword evidence="3" id="KW-0132">Cell division</keyword>
<feature type="compositionally biased region" description="Pro residues" evidence="1">
    <location>
        <begin position="227"/>
        <end position="243"/>
    </location>
</feature>
<feature type="compositionally biased region" description="Low complexity" evidence="1">
    <location>
        <begin position="43"/>
        <end position="58"/>
    </location>
</feature>
<gene>
    <name evidence="3" type="ORF">FB470_006334</name>
</gene>
<keyword evidence="2" id="KW-0472">Membrane</keyword>
<feature type="compositionally biased region" description="Basic and acidic residues" evidence="1">
    <location>
        <begin position="65"/>
        <end position="78"/>
    </location>
</feature>
<dbReference type="RefSeq" id="WP_306997443.1">
    <property type="nucleotide sequence ID" value="NZ_JAUSUT010000001.1"/>
</dbReference>
<evidence type="ECO:0000313" key="4">
    <source>
        <dbReference type="Proteomes" id="UP001229651"/>
    </source>
</evidence>
<dbReference type="GO" id="GO:0051301">
    <property type="term" value="P:cell division"/>
    <property type="evidence" value="ECO:0007669"/>
    <property type="project" value="UniProtKB-KW"/>
</dbReference>
<accession>A0ABU0F433</accession>
<comment type="caution">
    <text evidence="3">The sequence shown here is derived from an EMBL/GenBank/DDBJ whole genome shotgun (WGS) entry which is preliminary data.</text>
</comment>
<organism evidence="3 4">
    <name type="scientific">Amycolatopsis thermophila</name>
    <dbReference type="NCBI Taxonomy" id="206084"/>
    <lineage>
        <taxon>Bacteria</taxon>
        <taxon>Bacillati</taxon>
        <taxon>Actinomycetota</taxon>
        <taxon>Actinomycetes</taxon>
        <taxon>Pseudonocardiales</taxon>
        <taxon>Pseudonocardiaceae</taxon>
        <taxon>Amycolatopsis</taxon>
    </lineage>
</organism>
<evidence type="ECO:0000256" key="1">
    <source>
        <dbReference type="SAM" id="MobiDB-lite"/>
    </source>
</evidence>
<name>A0ABU0F433_9PSEU</name>
<feature type="transmembrane region" description="Helical" evidence="2">
    <location>
        <begin position="92"/>
        <end position="112"/>
    </location>
</feature>
<dbReference type="EMBL" id="JAUSUT010000001">
    <property type="protein sequence ID" value="MDQ0382340.1"/>
    <property type="molecule type" value="Genomic_DNA"/>
</dbReference>
<evidence type="ECO:0000313" key="3">
    <source>
        <dbReference type="EMBL" id="MDQ0382340.1"/>
    </source>
</evidence>
<keyword evidence="3" id="KW-0131">Cell cycle</keyword>
<reference evidence="3 4" key="1">
    <citation type="submission" date="2023-07" db="EMBL/GenBank/DDBJ databases">
        <title>Sequencing the genomes of 1000 actinobacteria strains.</title>
        <authorList>
            <person name="Klenk H.-P."/>
        </authorList>
    </citation>
    <scope>NUCLEOTIDE SEQUENCE [LARGE SCALE GENOMIC DNA]</scope>
    <source>
        <strain evidence="3 4">DSM 45805</strain>
    </source>
</reference>
<keyword evidence="2" id="KW-0812">Transmembrane</keyword>
<feature type="region of interest" description="Disordered" evidence="1">
    <location>
        <begin position="1"/>
        <end position="84"/>
    </location>
</feature>